<evidence type="ECO:0000256" key="4">
    <source>
        <dbReference type="ARBA" id="ARBA00022989"/>
    </source>
</evidence>
<feature type="region of interest" description="Disordered" evidence="7">
    <location>
        <begin position="1"/>
        <end position="59"/>
    </location>
</feature>
<evidence type="ECO:0000256" key="2">
    <source>
        <dbReference type="ARBA" id="ARBA00022692"/>
    </source>
</evidence>
<evidence type="ECO:0000256" key="3">
    <source>
        <dbReference type="ARBA" id="ARBA00022824"/>
    </source>
</evidence>
<feature type="transmembrane region" description="Helical" evidence="6">
    <location>
        <begin position="195"/>
        <end position="216"/>
    </location>
</feature>
<feature type="compositionally biased region" description="Polar residues" evidence="7">
    <location>
        <begin position="27"/>
        <end position="44"/>
    </location>
</feature>
<accession>A0ABP0ZV13</accession>
<name>A0ABP0ZV13_9ASCO</name>
<sequence length="344" mass="36870">MSSINPSQQHSSAIPTGGEIPPPIGESTTQSKPSNPFAAPTNTAVGEKPTGGAAAASSGATTTRSHSAVAYLLTWQDPVYTGKVFGSIVSTLVIFHTINLVNIFFHVAYIALLLSAAAEYAGKLLTGRGFVTNYFKNFTTNSSYATKFNKQVLPSIADLNVEVEKTINQIIFAQDIETTLKAAGVSYILYKVTSYVSFFNLFVFGLVFVFTVPYFYKTYQKEIDAAVGKYTACAKSRFAKLTDEAQQKAGPVVDDLIKKLGPVGEFIQSKIPVRTAGSTVGNSKATSYGNAADDHIASSSGVSSGATTSTTVPIHKSDFPKVPKHDDFDDDTDDFADTTQEHKY</sequence>
<reference evidence="9 10" key="1">
    <citation type="submission" date="2024-03" db="EMBL/GenBank/DDBJ databases">
        <authorList>
            <person name="Brejova B."/>
        </authorList>
    </citation>
    <scope>NUCLEOTIDE SEQUENCE [LARGE SCALE GENOMIC DNA]</scope>
    <source>
        <strain evidence="9 10">CBS 14171</strain>
    </source>
</reference>
<evidence type="ECO:0000256" key="5">
    <source>
        <dbReference type="ARBA" id="ARBA00023136"/>
    </source>
</evidence>
<keyword evidence="2 6" id="KW-0812">Transmembrane</keyword>
<feature type="compositionally biased region" description="Low complexity" evidence="7">
    <location>
        <begin position="298"/>
        <end position="312"/>
    </location>
</feature>
<comment type="subcellular location">
    <subcellularLocation>
        <location evidence="1 6">Endoplasmic reticulum membrane</location>
        <topology evidence="1 6">Multi-pass membrane protein</topology>
    </subcellularLocation>
</comment>
<dbReference type="Proteomes" id="UP001497383">
    <property type="component" value="Chromosome 6"/>
</dbReference>
<evidence type="ECO:0000256" key="1">
    <source>
        <dbReference type="ARBA" id="ARBA00004477"/>
    </source>
</evidence>
<feature type="region of interest" description="Disordered" evidence="7">
    <location>
        <begin position="298"/>
        <end position="344"/>
    </location>
</feature>
<gene>
    <name evidence="9" type="ORF">LODBEIA_P52690</name>
</gene>
<evidence type="ECO:0000313" key="9">
    <source>
        <dbReference type="EMBL" id="CAK9441401.1"/>
    </source>
</evidence>
<proteinExistence type="predicted"/>
<dbReference type="EMBL" id="OZ022410">
    <property type="protein sequence ID" value="CAK9441401.1"/>
    <property type="molecule type" value="Genomic_DNA"/>
</dbReference>
<dbReference type="InterPro" id="IPR045064">
    <property type="entry name" value="Reticulon-like"/>
</dbReference>
<keyword evidence="10" id="KW-1185">Reference proteome</keyword>
<dbReference type="Pfam" id="PF02453">
    <property type="entry name" value="Reticulon"/>
    <property type="match status" value="1"/>
</dbReference>
<dbReference type="GeneID" id="92210465"/>
<feature type="domain" description="Reticulon" evidence="8">
    <location>
        <begin position="69"/>
        <end position="288"/>
    </location>
</feature>
<evidence type="ECO:0000256" key="7">
    <source>
        <dbReference type="SAM" id="MobiDB-lite"/>
    </source>
</evidence>
<dbReference type="RefSeq" id="XP_066832207.1">
    <property type="nucleotide sequence ID" value="XM_066975582.1"/>
</dbReference>
<protein>
    <recommendedName>
        <fullName evidence="6">Reticulon-like protein</fullName>
    </recommendedName>
</protein>
<evidence type="ECO:0000259" key="8">
    <source>
        <dbReference type="PROSITE" id="PS50845"/>
    </source>
</evidence>
<dbReference type="PROSITE" id="PS50845">
    <property type="entry name" value="RETICULON"/>
    <property type="match status" value="1"/>
</dbReference>
<organism evidence="9 10">
    <name type="scientific">Lodderomyces beijingensis</name>
    <dbReference type="NCBI Taxonomy" id="1775926"/>
    <lineage>
        <taxon>Eukaryota</taxon>
        <taxon>Fungi</taxon>
        <taxon>Dikarya</taxon>
        <taxon>Ascomycota</taxon>
        <taxon>Saccharomycotina</taxon>
        <taxon>Pichiomycetes</taxon>
        <taxon>Debaryomycetaceae</taxon>
        <taxon>Candida/Lodderomyces clade</taxon>
        <taxon>Lodderomyces</taxon>
    </lineage>
</organism>
<feature type="compositionally biased region" description="Basic and acidic residues" evidence="7">
    <location>
        <begin position="315"/>
        <end position="327"/>
    </location>
</feature>
<dbReference type="InterPro" id="IPR003388">
    <property type="entry name" value="Reticulon"/>
</dbReference>
<feature type="compositionally biased region" description="Low complexity" evidence="7">
    <location>
        <begin position="50"/>
        <end position="59"/>
    </location>
</feature>
<keyword evidence="5 6" id="KW-0472">Membrane</keyword>
<dbReference type="PANTHER" id="PTHR10994:SF193">
    <property type="entry name" value="RETICULON-LIKE PROTEIN"/>
    <property type="match status" value="1"/>
</dbReference>
<feature type="compositionally biased region" description="Polar residues" evidence="7">
    <location>
        <begin position="1"/>
        <end position="13"/>
    </location>
</feature>
<evidence type="ECO:0000313" key="10">
    <source>
        <dbReference type="Proteomes" id="UP001497383"/>
    </source>
</evidence>
<feature type="transmembrane region" description="Helical" evidence="6">
    <location>
        <begin position="93"/>
        <end position="118"/>
    </location>
</feature>
<dbReference type="PANTHER" id="PTHR10994">
    <property type="entry name" value="RETICULON"/>
    <property type="match status" value="1"/>
</dbReference>
<evidence type="ECO:0000256" key="6">
    <source>
        <dbReference type="RuleBase" id="RU363132"/>
    </source>
</evidence>
<keyword evidence="4 6" id="KW-1133">Transmembrane helix</keyword>
<keyword evidence="3 6" id="KW-0256">Endoplasmic reticulum</keyword>